<dbReference type="EMBL" id="CP000109">
    <property type="protein sequence ID" value="ABB42326.1"/>
    <property type="molecule type" value="Genomic_DNA"/>
</dbReference>
<dbReference type="InterPro" id="IPR029765">
    <property type="entry name" value="Mev_diP_decarb"/>
</dbReference>
<dbReference type="GO" id="GO:0004163">
    <property type="term" value="F:diphosphomevalonate decarboxylase activity"/>
    <property type="evidence" value="ECO:0007669"/>
    <property type="project" value="UniProtKB-EC"/>
</dbReference>
<evidence type="ECO:0000256" key="5">
    <source>
        <dbReference type="ARBA" id="ARBA00022840"/>
    </source>
</evidence>
<dbReference type="PIRSF" id="PIRSF015950">
    <property type="entry name" value="Mev_P_decrbx"/>
    <property type="match status" value="1"/>
</dbReference>
<keyword evidence="6" id="KW-0443">Lipid metabolism</keyword>
<keyword evidence="3" id="KW-0444">Lipid biosynthesis</keyword>
<dbReference type="KEGG" id="tcx:Tcr_1734"/>
<keyword evidence="7 10" id="KW-0456">Lyase</keyword>
<evidence type="ECO:0000259" key="8">
    <source>
        <dbReference type="Pfam" id="PF18376"/>
    </source>
</evidence>
<keyword evidence="4" id="KW-0547">Nucleotide-binding</keyword>
<feature type="domain" description="Diphosphomevalonate decarboxylase-like N-terminal" evidence="9">
    <location>
        <begin position="26"/>
        <end position="182"/>
    </location>
</feature>
<accession>Q31EU7</accession>
<evidence type="ECO:0000313" key="10">
    <source>
        <dbReference type="EMBL" id="ABB42326.1"/>
    </source>
</evidence>
<dbReference type="AlphaFoldDB" id="Q31EU7"/>
<comment type="similarity">
    <text evidence="1">Belongs to the diphosphomevalonate decarboxylase family.</text>
</comment>
<evidence type="ECO:0000256" key="7">
    <source>
        <dbReference type="ARBA" id="ARBA00023239"/>
    </source>
</evidence>
<name>Q31EU7_HYDCU</name>
<evidence type="ECO:0000256" key="4">
    <source>
        <dbReference type="ARBA" id="ARBA00022741"/>
    </source>
</evidence>
<dbReference type="HOGENOM" id="CLU_040369_0_0_6"/>
<dbReference type="Pfam" id="PF18376">
    <property type="entry name" value="MDD_C"/>
    <property type="match status" value="1"/>
</dbReference>
<dbReference type="Pfam" id="PF22700">
    <property type="entry name" value="MVD-like_N"/>
    <property type="match status" value="1"/>
</dbReference>
<evidence type="ECO:0000259" key="9">
    <source>
        <dbReference type="Pfam" id="PF22700"/>
    </source>
</evidence>
<dbReference type="SUPFAM" id="SSF54211">
    <property type="entry name" value="Ribosomal protein S5 domain 2-like"/>
    <property type="match status" value="1"/>
</dbReference>
<proteinExistence type="inferred from homology"/>
<dbReference type="InterPro" id="IPR014721">
    <property type="entry name" value="Ribsml_uS5_D2-typ_fold_subgr"/>
</dbReference>
<evidence type="ECO:0000256" key="6">
    <source>
        <dbReference type="ARBA" id="ARBA00023098"/>
    </source>
</evidence>
<dbReference type="eggNOG" id="COG3407">
    <property type="taxonomic scope" value="Bacteria"/>
</dbReference>
<dbReference type="NCBIfam" id="TIGR01240">
    <property type="entry name" value="mevDPdecarb"/>
    <property type="match status" value="1"/>
</dbReference>
<dbReference type="GO" id="GO:0005829">
    <property type="term" value="C:cytosol"/>
    <property type="evidence" value="ECO:0007669"/>
    <property type="project" value="InterPro"/>
</dbReference>
<dbReference type="InterPro" id="IPR053859">
    <property type="entry name" value="MVD-like_N"/>
</dbReference>
<dbReference type="Gene3D" id="3.30.230.10">
    <property type="match status" value="1"/>
</dbReference>
<dbReference type="Gene3D" id="3.30.70.890">
    <property type="entry name" value="GHMP kinase, C-terminal domain"/>
    <property type="match status" value="1"/>
</dbReference>
<dbReference type="PANTHER" id="PTHR10977:SF3">
    <property type="entry name" value="DIPHOSPHOMEVALONATE DECARBOXYLASE"/>
    <property type="match status" value="1"/>
</dbReference>
<dbReference type="SUPFAM" id="SSF55060">
    <property type="entry name" value="GHMP Kinase, C-terminal domain"/>
    <property type="match status" value="1"/>
</dbReference>
<dbReference type="STRING" id="317025.Tcr_1734"/>
<sequence>MKNKQRDFVDQIIPHRTPTQKGTGKAPVNIALSKYWGKRNVDLNLPTNSSLSISLPGLGTKTQIEWVENQSDHIYLNETKVASDDSFAQRIRLFLDLFRPNTQGGFIVNTLNSVPTAAGLASSASGYAALVLALNDCFQWDLPLKRLSLLARLGSGSASRSLYDGFALWHKGQLDNGMDSYAEKIDQAWPELCIGLLEIDVSTKPISSTQGMQNTVNHCELYQAWPDKAEADLQKTHQAIQDKDFQQLGQTSENNALAMHATMIATWPPILYWQPESVAAMHKVWQLRAEGCDVYFTMDAGPNLKLLFLKQDAPMIQTHFPSIKVIQPFSDT</sequence>
<feature type="domain" description="Mvd1 C-terminal" evidence="8">
    <location>
        <begin position="202"/>
        <end position="316"/>
    </location>
</feature>
<dbReference type="PANTHER" id="PTHR10977">
    <property type="entry name" value="DIPHOSPHOMEVALONATE DECARBOXYLASE"/>
    <property type="match status" value="1"/>
</dbReference>
<evidence type="ECO:0000256" key="2">
    <source>
        <dbReference type="ARBA" id="ARBA00012296"/>
    </source>
</evidence>
<dbReference type="InterPro" id="IPR020568">
    <property type="entry name" value="Ribosomal_Su5_D2-typ_SF"/>
</dbReference>
<dbReference type="GO" id="GO:0005524">
    <property type="term" value="F:ATP binding"/>
    <property type="evidence" value="ECO:0007669"/>
    <property type="project" value="UniProtKB-KW"/>
</dbReference>
<dbReference type="InterPro" id="IPR005935">
    <property type="entry name" value="Mev_decarb"/>
</dbReference>
<reference evidence="10" key="1">
    <citation type="submission" date="2006-07" db="EMBL/GenBank/DDBJ databases">
        <title>Complete sequence of Thiomicrospira crunogena XCL-2.</title>
        <authorList>
            <consortium name="US DOE Joint Genome Institute"/>
            <person name="Copeland A."/>
            <person name="Lucas S."/>
            <person name="Lapidus A."/>
            <person name="Barry K."/>
            <person name="Detter J.C."/>
            <person name="Glavina del Rio T."/>
            <person name="Hammon N."/>
            <person name="Israni S."/>
            <person name="Dalin E."/>
            <person name="Tice H."/>
            <person name="Pitluck S."/>
            <person name="Chain P."/>
            <person name="Malfatti S."/>
            <person name="Shin M."/>
            <person name="Vergez L."/>
            <person name="Schmutz J."/>
            <person name="Larimer F."/>
            <person name="Land M."/>
            <person name="Hauser L."/>
            <person name="Kyrpides N."/>
            <person name="Lykidis A."/>
            <person name="Scott K.M."/>
            <person name="Sievert S."/>
            <person name="Kerfeld C."/>
            <person name="Freyermuth S."/>
            <person name="Dobrinski K."/>
            <person name="Boller A."/>
            <person name="Fitzpatrick K."/>
            <person name="Thoma P."/>
            <person name="Moore J."/>
            <person name="Richardson P."/>
        </authorList>
    </citation>
    <scope>NUCLEOTIDE SEQUENCE</scope>
    <source>
        <strain evidence="10">XCL-2</strain>
    </source>
</reference>
<dbReference type="InterPro" id="IPR041431">
    <property type="entry name" value="Mvd1_C"/>
</dbReference>
<dbReference type="OrthoDB" id="5498344at2"/>
<evidence type="ECO:0000256" key="3">
    <source>
        <dbReference type="ARBA" id="ARBA00022516"/>
    </source>
</evidence>
<dbReference type="EC" id="4.1.1.33" evidence="2"/>
<protein>
    <recommendedName>
        <fullName evidence="2">diphosphomevalonate decarboxylase</fullName>
        <ecNumber evidence="2">4.1.1.33</ecNumber>
    </recommendedName>
</protein>
<evidence type="ECO:0000256" key="1">
    <source>
        <dbReference type="ARBA" id="ARBA00008831"/>
    </source>
</evidence>
<dbReference type="InterPro" id="IPR036554">
    <property type="entry name" value="GHMP_kinase_C_sf"/>
</dbReference>
<dbReference type="GO" id="GO:0019287">
    <property type="term" value="P:isopentenyl diphosphate biosynthetic process, mevalonate pathway"/>
    <property type="evidence" value="ECO:0007669"/>
    <property type="project" value="InterPro"/>
</dbReference>
<gene>
    <name evidence="10" type="ordered locus">Tcr_1734</name>
</gene>
<organism evidence="10">
    <name type="scientific">Hydrogenovibrio crunogenus (strain DSM 25203 / XCL-2)</name>
    <name type="common">Thiomicrospira crunogena</name>
    <dbReference type="NCBI Taxonomy" id="317025"/>
    <lineage>
        <taxon>Bacteria</taxon>
        <taxon>Pseudomonadati</taxon>
        <taxon>Pseudomonadota</taxon>
        <taxon>Gammaproteobacteria</taxon>
        <taxon>Thiotrichales</taxon>
        <taxon>Piscirickettsiaceae</taxon>
        <taxon>Hydrogenovibrio</taxon>
    </lineage>
</organism>
<keyword evidence="5" id="KW-0067">ATP-binding</keyword>